<evidence type="ECO:0000313" key="1">
    <source>
        <dbReference type="EMBL" id="KAJ8673966.1"/>
    </source>
</evidence>
<reference evidence="1" key="1">
    <citation type="submission" date="2023-04" db="EMBL/GenBank/DDBJ databases">
        <title>A chromosome-level genome assembly of the parasitoid wasp Eretmocerus hayati.</title>
        <authorList>
            <person name="Zhong Y."/>
            <person name="Liu S."/>
            <person name="Liu Y."/>
        </authorList>
    </citation>
    <scope>NUCLEOTIDE SEQUENCE</scope>
    <source>
        <strain evidence="1">ZJU_SS_LIU_2023</strain>
    </source>
</reference>
<proteinExistence type="predicted"/>
<sequence>MKVLSITYFSVIAIVFVAAEIVPEDDWSPTTESDTVEDVTNQIPNDENEGILQSPTRQRRTIGILTGKVLDAALEHPEVVDAVYARVLYQAGTDTGGLANIIRSLAGVAYQVVRENILNDVRYQVLPTMGQFFGKMIRRHRKGDDRLVLDAAYPWIVALHSSYNHTTGQCSGSVIDPKFVITSVQCLYDGSQRNGNDHVKVLSSDGQSAISHYFADVIPYSLELGSVTLKPNYDIAVIVLSNPIQNIQPISLPPMNLEVPPGTYARAFGWGSTNYDTMSRSLRNSLVMAIQCPNFQYNANFPFICIESSISSPCPEDSGAPLISGNYLVGVVSKRVRPCGTGTVVFTKVAQYIPWIRRVTLGQI</sequence>
<name>A0ACC2NSX5_9HYME</name>
<organism evidence="1 2">
    <name type="scientific">Eretmocerus hayati</name>
    <dbReference type="NCBI Taxonomy" id="131215"/>
    <lineage>
        <taxon>Eukaryota</taxon>
        <taxon>Metazoa</taxon>
        <taxon>Ecdysozoa</taxon>
        <taxon>Arthropoda</taxon>
        <taxon>Hexapoda</taxon>
        <taxon>Insecta</taxon>
        <taxon>Pterygota</taxon>
        <taxon>Neoptera</taxon>
        <taxon>Endopterygota</taxon>
        <taxon>Hymenoptera</taxon>
        <taxon>Apocrita</taxon>
        <taxon>Proctotrupomorpha</taxon>
        <taxon>Chalcidoidea</taxon>
        <taxon>Aphelinidae</taxon>
        <taxon>Aphelininae</taxon>
        <taxon>Eretmocerus</taxon>
    </lineage>
</organism>
<accession>A0ACC2NSX5</accession>
<dbReference type="Proteomes" id="UP001239111">
    <property type="component" value="Chromosome 3"/>
</dbReference>
<evidence type="ECO:0000313" key="2">
    <source>
        <dbReference type="Proteomes" id="UP001239111"/>
    </source>
</evidence>
<protein>
    <submittedName>
        <fullName evidence="1">Uncharacterized protein</fullName>
    </submittedName>
</protein>
<gene>
    <name evidence="1" type="ORF">QAD02_005228</name>
</gene>
<dbReference type="EMBL" id="CM056743">
    <property type="protein sequence ID" value="KAJ8673966.1"/>
    <property type="molecule type" value="Genomic_DNA"/>
</dbReference>
<keyword evidence="2" id="KW-1185">Reference proteome</keyword>
<comment type="caution">
    <text evidence="1">The sequence shown here is derived from an EMBL/GenBank/DDBJ whole genome shotgun (WGS) entry which is preliminary data.</text>
</comment>